<protein>
    <submittedName>
        <fullName evidence="3">Uncharacterized protein</fullName>
    </submittedName>
</protein>
<reference evidence="3 5" key="2">
    <citation type="journal article" date="2019" name="Science, e1252229">
        <title>Invertible promoters mediate bacterial phase variation, antibiotic resistance, and host adaptation in the gut.</title>
        <authorList>
            <person name="Jiang X."/>
            <person name="Hall A.B."/>
            <person name="Arthur T.D."/>
            <person name="Plichta D.R."/>
            <person name="Covington C.T."/>
            <person name="Poyet M."/>
            <person name="Crothers J."/>
            <person name="Moses P.L."/>
            <person name="Tolonen A.C."/>
            <person name="Vlamakis H."/>
            <person name="Alm E.J."/>
            <person name="Xavier R.J."/>
        </authorList>
    </citation>
    <scope>NUCLEOTIDE SEQUENCE [LARGE SCALE GENOMIC DNA]</scope>
    <source>
        <strain evidence="3">Bj_0095</strain>
        <strain evidence="5">bj_0095</strain>
    </source>
</reference>
<evidence type="ECO:0000313" key="3">
    <source>
        <dbReference type="EMBL" id="RYT72808.1"/>
    </source>
</evidence>
<dbReference type="AlphaFoldDB" id="A0A415S3X6"/>
<reference evidence="2 4" key="1">
    <citation type="submission" date="2018-08" db="EMBL/GenBank/DDBJ databases">
        <title>A genome reference for cultivated species of the human gut microbiota.</title>
        <authorList>
            <person name="Zou Y."/>
            <person name="Xue W."/>
            <person name="Luo G."/>
        </authorList>
    </citation>
    <scope>NUCLEOTIDE SEQUENCE [LARGE SCALE GENOMIC DNA]</scope>
    <source>
        <strain evidence="2 4">AM26-26AC</strain>
    </source>
</reference>
<accession>A0A415S3X6</accession>
<evidence type="ECO:0000313" key="2">
    <source>
        <dbReference type="EMBL" id="RHF11625.1"/>
    </source>
</evidence>
<gene>
    <name evidence="2" type="ORF">DW701_02220</name>
    <name evidence="3" type="ORF">EAJ03_10880</name>
</gene>
<comment type="caution">
    <text evidence="3">The sequence shown here is derived from an EMBL/GenBank/DDBJ whole genome shotgun (WGS) entry which is preliminary data.</text>
</comment>
<evidence type="ECO:0000256" key="1">
    <source>
        <dbReference type="SAM" id="MobiDB-lite"/>
    </source>
</evidence>
<organism evidence="3 5">
    <name type="scientific">Bacteroides eggerthii</name>
    <dbReference type="NCBI Taxonomy" id="28111"/>
    <lineage>
        <taxon>Bacteria</taxon>
        <taxon>Pseudomonadati</taxon>
        <taxon>Bacteroidota</taxon>
        <taxon>Bacteroidia</taxon>
        <taxon>Bacteroidales</taxon>
        <taxon>Bacteroidaceae</taxon>
        <taxon>Bacteroides</taxon>
    </lineage>
</organism>
<dbReference type="EMBL" id="QSLA01000002">
    <property type="protein sequence ID" value="RHF11625.1"/>
    <property type="molecule type" value="Genomic_DNA"/>
</dbReference>
<feature type="region of interest" description="Disordered" evidence="1">
    <location>
        <begin position="25"/>
        <end position="48"/>
    </location>
</feature>
<sequence>MLPVNILYKPKPPLFEARGHALRRGRAVNDDRRGGSHRPMQELRPNTPASAVATATIDLRMIPHTDFDFALM</sequence>
<evidence type="ECO:0000313" key="5">
    <source>
        <dbReference type="Proteomes" id="UP000291917"/>
    </source>
</evidence>
<dbReference type="EMBL" id="RCXL01000016">
    <property type="protein sequence ID" value="RYT72808.1"/>
    <property type="molecule type" value="Genomic_DNA"/>
</dbReference>
<dbReference type="Proteomes" id="UP000283538">
    <property type="component" value="Unassembled WGS sequence"/>
</dbReference>
<name>A0A415S3X6_9BACE</name>
<proteinExistence type="predicted"/>
<evidence type="ECO:0000313" key="4">
    <source>
        <dbReference type="Proteomes" id="UP000283538"/>
    </source>
</evidence>
<dbReference type="Proteomes" id="UP000291917">
    <property type="component" value="Unassembled WGS sequence"/>
</dbReference>